<evidence type="ECO:0000313" key="1">
    <source>
        <dbReference type="EMBL" id="KAK3596264.1"/>
    </source>
</evidence>
<organism evidence="1 2">
    <name type="scientific">Potamilus streckersoni</name>
    <dbReference type="NCBI Taxonomy" id="2493646"/>
    <lineage>
        <taxon>Eukaryota</taxon>
        <taxon>Metazoa</taxon>
        <taxon>Spiralia</taxon>
        <taxon>Lophotrochozoa</taxon>
        <taxon>Mollusca</taxon>
        <taxon>Bivalvia</taxon>
        <taxon>Autobranchia</taxon>
        <taxon>Heteroconchia</taxon>
        <taxon>Palaeoheterodonta</taxon>
        <taxon>Unionida</taxon>
        <taxon>Unionoidea</taxon>
        <taxon>Unionidae</taxon>
        <taxon>Ambleminae</taxon>
        <taxon>Lampsilini</taxon>
        <taxon>Potamilus</taxon>
    </lineage>
</organism>
<proteinExistence type="predicted"/>
<sequence length="111" mass="13423">MWLTHVWEIGILTPIRQRETPDHLIPTTFICCWLRCTRHRSTYFGYWDYDDREDGQKEISTRRESDPGHQLPHERVTLCNATEKIMTFDRLLVWMWTWGIIYNPADLDLRG</sequence>
<dbReference type="EMBL" id="JAEAOA010002262">
    <property type="protein sequence ID" value="KAK3596264.1"/>
    <property type="molecule type" value="Genomic_DNA"/>
</dbReference>
<evidence type="ECO:0000313" key="2">
    <source>
        <dbReference type="Proteomes" id="UP001195483"/>
    </source>
</evidence>
<reference evidence="1" key="2">
    <citation type="journal article" date="2021" name="Genome Biol. Evol.">
        <title>Developing a high-quality reference genome for a parasitic bivalve with doubly uniparental inheritance (Bivalvia: Unionida).</title>
        <authorList>
            <person name="Smith C.H."/>
        </authorList>
    </citation>
    <scope>NUCLEOTIDE SEQUENCE</scope>
    <source>
        <strain evidence="1">CHS0354</strain>
        <tissue evidence="1">Mantle</tissue>
    </source>
</reference>
<reference evidence="1" key="1">
    <citation type="journal article" date="2021" name="Genome Biol. Evol.">
        <title>A High-Quality Reference Genome for a Parasitic Bivalve with Doubly Uniparental Inheritance (Bivalvia: Unionida).</title>
        <authorList>
            <person name="Smith C.H."/>
        </authorList>
    </citation>
    <scope>NUCLEOTIDE SEQUENCE</scope>
    <source>
        <strain evidence="1">CHS0354</strain>
    </source>
</reference>
<protein>
    <submittedName>
        <fullName evidence="1">Uncharacterized protein</fullName>
    </submittedName>
</protein>
<comment type="caution">
    <text evidence="1">The sequence shown here is derived from an EMBL/GenBank/DDBJ whole genome shotgun (WGS) entry which is preliminary data.</text>
</comment>
<feature type="non-terminal residue" evidence="1">
    <location>
        <position position="111"/>
    </location>
</feature>
<reference evidence="1" key="3">
    <citation type="submission" date="2023-05" db="EMBL/GenBank/DDBJ databases">
        <authorList>
            <person name="Smith C.H."/>
        </authorList>
    </citation>
    <scope>NUCLEOTIDE SEQUENCE</scope>
    <source>
        <strain evidence="1">CHS0354</strain>
        <tissue evidence="1">Mantle</tissue>
    </source>
</reference>
<gene>
    <name evidence="1" type="ORF">CHS0354_038881</name>
</gene>
<name>A0AAE0W056_9BIVA</name>
<dbReference type="AlphaFoldDB" id="A0AAE0W056"/>
<accession>A0AAE0W056</accession>
<keyword evidence="2" id="KW-1185">Reference proteome</keyword>
<dbReference type="Proteomes" id="UP001195483">
    <property type="component" value="Unassembled WGS sequence"/>
</dbReference>